<reference evidence="1" key="1">
    <citation type="submission" date="2021-06" db="EMBL/GenBank/DDBJ databases">
        <authorList>
            <person name="Kallberg Y."/>
            <person name="Tangrot J."/>
            <person name="Rosling A."/>
        </authorList>
    </citation>
    <scope>NUCLEOTIDE SEQUENCE</scope>
    <source>
        <strain evidence="1">MA461A</strain>
    </source>
</reference>
<organism evidence="1 2">
    <name type="scientific">Racocetra persica</name>
    <dbReference type="NCBI Taxonomy" id="160502"/>
    <lineage>
        <taxon>Eukaryota</taxon>
        <taxon>Fungi</taxon>
        <taxon>Fungi incertae sedis</taxon>
        <taxon>Mucoromycota</taxon>
        <taxon>Glomeromycotina</taxon>
        <taxon>Glomeromycetes</taxon>
        <taxon>Diversisporales</taxon>
        <taxon>Gigasporaceae</taxon>
        <taxon>Racocetra</taxon>
    </lineage>
</organism>
<evidence type="ECO:0000313" key="2">
    <source>
        <dbReference type="Proteomes" id="UP000789920"/>
    </source>
</evidence>
<protein>
    <submittedName>
        <fullName evidence="1">22930_t:CDS:1</fullName>
    </submittedName>
</protein>
<dbReference type="Proteomes" id="UP000789920">
    <property type="component" value="Unassembled WGS sequence"/>
</dbReference>
<evidence type="ECO:0000313" key="1">
    <source>
        <dbReference type="EMBL" id="CAG8755869.1"/>
    </source>
</evidence>
<gene>
    <name evidence="1" type="ORF">RPERSI_LOCUS14674</name>
</gene>
<sequence>MSSKSRKRKPDTERSEVNSVLEALKSGSSTSTTKRQRNSKDYTIQALRSVNKAPSTKKNNINNNGLIAVDDDVQNEIAESPSRPPLNEILTNTLENRYIDPECDEESQSANSLLEITKRILEQNTSIMEKQDALEIKLTQLTNNVKTLQVVTQGIKIAVDNWLYPNDRIYEQIIRKELEDLYPDRMERYQKGSKWEALYGKIEHS</sequence>
<accession>A0ACA9QL06</accession>
<dbReference type="EMBL" id="CAJVQC010034213">
    <property type="protein sequence ID" value="CAG8755869.1"/>
    <property type="molecule type" value="Genomic_DNA"/>
</dbReference>
<feature type="non-terminal residue" evidence="1">
    <location>
        <position position="205"/>
    </location>
</feature>
<keyword evidence="2" id="KW-1185">Reference proteome</keyword>
<name>A0ACA9QL06_9GLOM</name>
<proteinExistence type="predicted"/>
<comment type="caution">
    <text evidence="1">The sequence shown here is derived from an EMBL/GenBank/DDBJ whole genome shotgun (WGS) entry which is preliminary data.</text>
</comment>